<dbReference type="PANTHER" id="PTHR30448:SF0">
    <property type="entry name" value="RNASE ADAPTER PROTEIN RAPZ"/>
    <property type="match status" value="1"/>
</dbReference>
<feature type="region of interest" description="Disordered" evidence="5">
    <location>
        <begin position="296"/>
        <end position="321"/>
    </location>
</feature>
<evidence type="ECO:0000256" key="4">
    <source>
        <dbReference type="HAMAP-Rule" id="MF_00636"/>
    </source>
</evidence>
<keyword evidence="3 4" id="KW-0342">GTP-binding</keyword>
<feature type="domain" description="RapZ C-terminal" evidence="7">
    <location>
        <begin position="176"/>
        <end position="294"/>
    </location>
</feature>
<evidence type="ECO:0000256" key="1">
    <source>
        <dbReference type="ARBA" id="ARBA00022741"/>
    </source>
</evidence>
<dbReference type="GO" id="GO:0005525">
    <property type="term" value="F:GTP binding"/>
    <property type="evidence" value="ECO:0007669"/>
    <property type="project" value="UniProtKB-UniRule"/>
</dbReference>
<dbReference type="NCBIfam" id="NF003828">
    <property type="entry name" value="PRK05416.1"/>
    <property type="match status" value="1"/>
</dbReference>
<dbReference type="InterPro" id="IPR005337">
    <property type="entry name" value="RapZ-like"/>
</dbReference>
<sequence>MKRDPKDILLVTGMSGAGKSTVLRTLEDLGWEVVDNLPLLLLDRLLSAPLPEGVERSAQPLALGIGARTRDFDPERIVERIKQLREAHGYDIGTLFLDCAGGELERRYSETRRRHPLALDRPASDGIARERELLAPLRGWANRLIDTTTLTANELAQQVRATFSGEQLGERLGEPTLSVMSFGFARGLPRNADLVFDMRFLRNPHWVPDLRPGTGLDADVSAYIAQDPAYDAALAQIEDLLLLLLPRYRAEGKSYVTIALGCTGGRHRSVHVAQRIAARLRAEGFSPTVAHRDLAAAPQDSLEGARDGTPDEIRDDGARVA</sequence>
<dbReference type="RefSeq" id="WP_140848630.1">
    <property type="nucleotide sequence ID" value="NZ_RCZC01000002.1"/>
</dbReference>
<evidence type="ECO:0000313" key="9">
    <source>
        <dbReference type="Proteomes" id="UP000319931"/>
    </source>
</evidence>
<comment type="caution">
    <text evidence="4">Lacks conserved residue(s) required for the propagation of feature annotation.</text>
</comment>
<dbReference type="SUPFAM" id="SSF52540">
    <property type="entry name" value="P-loop containing nucleoside triphosphate hydrolases"/>
    <property type="match status" value="1"/>
</dbReference>
<evidence type="ECO:0000259" key="7">
    <source>
        <dbReference type="Pfam" id="PF22740"/>
    </source>
</evidence>
<dbReference type="AlphaFoldDB" id="A0A502FX65"/>
<feature type="domain" description="RapZ-like N-terminal" evidence="6">
    <location>
        <begin position="7"/>
        <end position="167"/>
    </location>
</feature>
<gene>
    <name evidence="8" type="primary">rapZ</name>
    <name evidence="8" type="ORF">EAH76_04420</name>
</gene>
<dbReference type="Proteomes" id="UP000319931">
    <property type="component" value="Unassembled WGS sequence"/>
</dbReference>
<dbReference type="GO" id="GO:0005524">
    <property type="term" value="F:ATP binding"/>
    <property type="evidence" value="ECO:0007669"/>
    <property type="project" value="UniProtKB-UniRule"/>
</dbReference>
<reference evidence="8 9" key="1">
    <citation type="journal article" date="2019" name="Environ. Microbiol.">
        <title>Species interactions and distinct microbial communities in high Arctic permafrost affected cryosols are associated with the CH4 and CO2 gas fluxes.</title>
        <authorList>
            <person name="Altshuler I."/>
            <person name="Hamel J."/>
            <person name="Turney S."/>
            <person name="Magnuson E."/>
            <person name="Levesque R."/>
            <person name="Greer C."/>
            <person name="Whyte L.G."/>
        </authorList>
    </citation>
    <scope>NUCLEOTIDE SEQUENCE [LARGE SCALE GENOMIC DNA]</scope>
    <source>
        <strain evidence="8 9">E6.1</strain>
    </source>
</reference>
<feature type="compositionally biased region" description="Basic and acidic residues" evidence="5">
    <location>
        <begin position="303"/>
        <end position="321"/>
    </location>
</feature>
<keyword evidence="2 4" id="KW-0067">ATP-binding</keyword>
<keyword evidence="9" id="KW-1185">Reference proteome</keyword>
<protein>
    <submittedName>
        <fullName evidence="8">RNase adapter RapZ</fullName>
    </submittedName>
</protein>
<dbReference type="InterPro" id="IPR027417">
    <property type="entry name" value="P-loop_NTPase"/>
</dbReference>
<dbReference type="EMBL" id="RCZC01000002">
    <property type="protein sequence ID" value="TPG53960.1"/>
    <property type="molecule type" value="Genomic_DNA"/>
</dbReference>
<dbReference type="InterPro" id="IPR053930">
    <property type="entry name" value="RapZ-like_N"/>
</dbReference>
<dbReference type="PIRSF" id="PIRSF005052">
    <property type="entry name" value="P-loopkin"/>
    <property type="match status" value="1"/>
</dbReference>
<evidence type="ECO:0000313" key="8">
    <source>
        <dbReference type="EMBL" id="TPG53960.1"/>
    </source>
</evidence>
<dbReference type="PANTHER" id="PTHR30448">
    <property type="entry name" value="RNASE ADAPTER PROTEIN RAPZ"/>
    <property type="match status" value="1"/>
</dbReference>
<dbReference type="InterPro" id="IPR053931">
    <property type="entry name" value="RapZ_C"/>
</dbReference>
<dbReference type="OrthoDB" id="9784461at2"/>
<proteinExistence type="inferred from homology"/>
<evidence type="ECO:0000256" key="3">
    <source>
        <dbReference type="ARBA" id="ARBA00023134"/>
    </source>
</evidence>
<keyword evidence="1 4" id="KW-0547">Nucleotide-binding</keyword>
<feature type="binding site" evidence="4">
    <location>
        <begin position="13"/>
        <end position="20"/>
    </location>
    <ligand>
        <name>ATP</name>
        <dbReference type="ChEBI" id="CHEBI:30616"/>
    </ligand>
</feature>
<dbReference type="Pfam" id="PF03668">
    <property type="entry name" value="RapZ-like_N"/>
    <property type="match status" value="1"/>
</dbReference>
<evidence type="ECO:0000256" key="2">
    <source>
        <dbReference type="ARBA" id="ARBA00022840"/>
    </source>
</evidence>
<name>A0A502FX65_9SPHN</name>
<evidence type="ECO:0000259" key="6">
    <source>
        <dbReference type="Pfam" id="PF03668"/>
    </source>
</evidence>
<dbReference type="Pfam" id="PF22740">
    <property type="entry name" value="PapZ_C"/>
    <property type="match status" value="1"/>
</dbReference>
<accession>A0A502FX65</accession>
<organism evidence="8 9">
    <name type="scientific">Sphingomonas glacialis</name>
    <dbReference type="NCBI Taxonomy" id="658225"/>
    <lineage>
        <taxon>Bacteria</taxon>
        <taxon>Pseudomonadati</taxon>
        <taxon>Pseudomonadota</taxon>
        <taxon>Alphaproteobacteria</taxon>
        <taxon>Sphingomonadales</taxon>
        <taxon>Sphingomonadaceae</taxon>
        <taxon>Sphingomonas</taxon>
    </lineage>
</organism>
<evidence type="ECO:0000256" key="5">
    <source>
        <dbReference type="SAM" id="MobiDB-lite"/>
    </source>
</evidence>
<dbReference type="HAMAP" id="MF_00636">
    <property type="entry name" value="RapZ_like"/>
    <property type="match status" value="1"/>
</dbReference>
<comment type="caution">
    <text evidence="8">The sequence shown here is derived from an EMBL/GenBank/DDBJ whole genome shotgun (WGS) entry which is preliminary data.</text>
</comment>